<dbReference type="EMBL" id="FOBN01000016">
    <property type="protein sequence ID" value="SEM40235.1"/>
    <property type="molecule type" value="Genomic_DNA"/>
</dbReference>
<evidence type="ECO:0000256" key="2">
    <source>
        <dbReference type="ARBA" id="ARBA00006763"/>
    </source>
</evidence>
<dbReference type="GO" id="GO:0008714">
    <property type="term" value="F:AMP nucleosidase activity"/>
    <property type="evidence" value="ECO:0007669"/>
    <property type="project" value="UniProtKB-EC"/>
</dbReference>
<dbReference type="RefSeq" id="WP_090922212.1">
    <property type="nucleotide sequence ID" value="NZ_CP016180.1"/>
</dbReference>
<dbReference type="NCBIfam" id="TIGR00730">
    <property type="entry name" value="Rossman fold protein, TIGR00730 family"/>
    <property type="match status" value="1"/>
</dbReference>
<dbReference type="InterPro" id="IPR005269">
    <property type="entry name" value="LOG"/>
</dbReference>
<evidence type="ECO:0000256" key="1">
    <source>
        <dbReference type="ARBA" id="ARBA00000274"/>
    </source>
</evidence>
<dbReference type="GeneID" id="83544265"/>
<sequence>MNITVYCGANFGNHNIYKEKTYQLGKWIATNGHTLVYGGGNRGLMGTIANSVLEHGGKVIGVMPTFLAERELAHKGLSEMILVETMTERKLKMIELGDCYIALPGGAGTLEEIAEVISWARISQNNNPCLFLNIEGYYDNLKNFYNDMVNNGFLGRDDEDKILFTDCFDEMSNFIQSYEPPKLRTYK</sequence>
<dbReference type="STRING" id="97481.SAMN05444853_1162"/>
<reference evidence="5" key="1">
    <citation type="submission" date="2016-10" db="EMBL/GenBank/DDBJ databases">
        <authorList>
            <person name="de Groot N.N."/>
        </authorList>
    </citation>
    <scope>NUCLEOTIDE SEQUENCE [LARGE SCALE GENOMIC DNA]</scope>
    <source>
        <strain evidence="5">DSM 24204</strain>
    </source>
</reference>
<dbReference type="AlphaFoldDB" id="A0A1H7Y2U2"/>
<dbReference type="GO" id="GO:0005829">
    <property type="term" value="C:cytosol"/>
    <property type="evidence" value="ECO:0007669"/>
    <property type="project" value="TreeGrafter"/>
</dbReference>
<dbReference type="Proteomes" id="UP000198883">
    <property type="component" value="Unassembled WGS sequence"/>
</dbReference>
<dbReference type="Proteomes" id="UP001224812">
    <property type="component" value="Unassembled WGS sequence"/>
</dbReference>
<organism evidence="5 6">
    <name type="scientific">Phocoenobacter skyensis</name>
    <dbReference type="NCBI Taxonomy" id="97481"/>
    <lineage>
        <taxon>Bacteria</taxon>
        <taxon>Pseudomonadati</taxon>
        <taxon>Pseudomonadota</taxon>
        <taxon>Gammaproteobacteria</taxon>
        <taxon>Pasteurellales</taxon>
        <taxon>Pasteurellaceae</taxon>
        <taxon>Phocoenobacter</taxon>
    </lineage>
</organism>
<reference evidence="4 7" key="3">
    <citation type="journal article" date="2023" name="Front. Microbiol.">
        <title>Phylogeography and host specificity of Pasteurellaceae pathogenic to sea-farmed fish in the north-east Atlantic.</title>
        <authorList>
            <person name="Gulla S."/>
            <person name="Colquhoun D.J."/>
            <person name="Olsen A.B."/>
            <person name="Spilsberg B."/>
            <person name="Lagesen K."/>
            <person name="Aakesson C.P."/>
            <person name="Strom S."/>
            <person name="Manji F."/>
            <person name="Birkbeck T.H."/>
            <person name="Nilsen H.K."/>
        </authorList>
    </citation>
    <scope>NUCLEOTIDE SEQUENCE [LARGE SCALE GENOMIC DNA]</scope>
    <source>
        <strain evidence="4 7">VIO11850</strain>
    </source>
</reference>
<reference evidence="6" key="2">
    <citation type="submission" date="2016-10" db="EMBL/GenBank/DDBJ databases">
        <authorList>
            <person name="Varghese N."/>
            <person name="Submissions S."/>
        </authorList>
    </citation>
    <scope>NUCLEOTIDE SEQUENCE [LARGE SCALE GENOMIC DNA]</scope>
    <source>
        <strain evidence="6">DSM 24204</strain>
    </source>
</reference>
<name>A0A1H7Y2U2_9PAST</name>
<dbReference type="Pfam" id="PF03641">
    <property type="entry name" value="Lysine_decarbox"/>
    <property type="match status" value="1"/>
</dbReference>
<dbReference type="InterPro" id="IPR031100">
    <property type="entry name" value="LOG_fam"/>
</dbReference>
<keyword evidence="7" id="KW-1185">Reference proteome</keyword>
<proteinExistence type="inferred from homology"/>
<dbReference type="PANTHER" id="PTHR31223">
    <property type="entry name" value="LOG FAMILY PROTEIN YJL055W"/>
    <property type="match status" value="1"/>
</dbReference>
<dbReference type="GO" id="GO:0009691">
    <property type="term" value="P:cytokinin biosynthetic process"/>
    <property type="evidence" value="ECO:0007669"/>
    <property type="project" value="UniProtKB-UniRule"/>
</dbReference>
<evidence type="ECO:0000256" key="3">
    <source>
        <dbReference type="RuleBase" id="RU363015"/>
    </source>
</evidence>
<keyword evidence="3" id="KW-0378">Hydrolase</keyword>
<evidence type="ECO:0000313" key="4">
    <source>
        <dbReference type="EMBL" id="MDP8085812.1"/>
    </source>
</evidence>
<dbReference type="OrthoDB" id="9801098at2"/>
<evidence type="ECO:0000313" key="7">
    <source>
        <dbReference type="Proteomes" id="UP001224812"/>
    </source>
</evidence>
<protein>
    <recommendedName>
        <fullName evidence="3">Cytokinin riboside 5'-monophosphate phosphoribohydrolase</fullName>
        <ecNumber evidence="3">3.2.2.n1</ecNumber>
    </recommendedName>
</protein>
<dbReference type="PANTHER" id="PTHR31223:SF70">
    <property type="entry name" value="LOG FAMILY PROTEIN YJL055W"/>
    <property type="match status" value="1"/>
</dbReference>
<evidence type="ECO:0000313" key="5">
    <source>
        <dbReference type="EMBL" id="SEM40235.1"/>
    </source>
</evidence>
<evidence type="ECO:0000313" key="6">
    <source>
        <dbReference type="Proteomes" id="UP000198883"/>
    </source>
</evidence>
<comment type="similarity">
    <text evidence="2 3">Belongs to the LOG family.</text>
</comment>
<dbReference type="EMBL" id="JASAVS010000017">
    <property type="protein sequence ID" value="MDP8085812.1"/>
    <property type="molecule type" value="Genomic_DNA"/>
</dbReference>
<comment type="catalytic activity">
    <reaction evidence="1">
        <text>AMP + H2O = D-ribose 5-phosphate + adenine</text>
        <dbReference type="Rhea" id="RHEA:20129"/>
        <dbReference type="ChEBI" id="CHEBI:15377"/>
        <dbReference type="ChEBI" id="CHEBI:16708"/>
        <dbReference type="ChEBI" id="CHEBI:78346"/>
        <dbReference type="ChEBI" id="CHEBI:456215"/>
        <dbReference type="EC" id="3.2.2.4"/>
    </reaction>
</comment>
<gene>
    <name evidence="4" type="ORF">QJT92_07760</name>
    <name evidence="5" type="ORF">SAMN05444853_1162</name>
</gene>
<keyword evidence="3" id="KW-0203">Cytokinin biosynthesis</keyword>
<dbReference type="EC" id="3.2.2.n1" evidence="3"/>
<dbReference type="SUPFAM" id="SSF102405">
    <property type="entry name" value="MCP/YpsA-like"/>
    <property type="match status" value="1"/>
</dbReference>
<accession>A0A1H7Y2U2</accession>
<dbReference type="Gene3D" id="3.40.50.450">
    <property type="match status" value="1"/>
</dbReference>